<dbReference type="RefSeq" id="WP_073125276.1">
    <property type="nucleotide sequence ID" value="NZ_BAABCH010000101.1"/>
</dbReference>
<dbReference type="Pfam" id="PF03963">
    <property type="entry name" value="FlgD"/>
    <property type="match status" value="1"/>
</dbReference>
<name>A0A1M5NDM6_9FIRM</name>
<protein>
    <submittedName>
        <fullName evidence="3">Flagellar basal-body rod modification protein FlgD</fullName>
    </submittedName>
</protein>
<proteinExistence type="inferred from homology"/>
<evidence type="ECO:0000313" key="3">
    <source>
        <dbReference type="EMBL" id="SHG87572.1"/>
    </source>
</evidence>
<dbReference type="GO" id="GO:0044781">
    <property type="term" value="P:bacterial-type flagellum organization"/>
    <property type="evidence" value="ECO:0007669"/>
    <property type="project" value="UniProtKB-KW"/>
</dbReference>
<keyword evidence="2" id="KW-1005">Bacterial flagellum biogenesis</keyword>
<reference evidence="4" key="1">
    <citation type="submission" date="2016-11" db="EMBL/GenBank/DDBJ databases">
        <authorList>
            <person name="Varghese N."/>
            <person name="Submissions S."/>
        </authorList>
    </citation>
    <scope>NUCLEOTIDE SEQUENCE [LARGE SCALE GENOMIC DNA]</scope>
    <source>
        <strain evidence="4">DSM 2635</strain>
    </source>
</reference>
<sequence>MSNLTINNRGATVANKTENGTPIIEAGKENNKEIFLKMLVAQMKNQDPFNPQDPTQYVTQLAQFNQLEQSMTLNDNMENLIGMTNGLLVNSAMGSASNLIGKHIEAYDVAESKDDIENDKEENTKTKIITGVVESIHIKDGIVYMDLKNDKTGEVVPVEFGALIKVSGKNINIENKGE</sequence>
<comment type="similarity">
    <text evidence="1">Belongs to the FlgD family.</text>
</comment>
<gene>
    <name evidence="3" type="ORF">SAMN04488530_11013</name>
</gene>
<keyword evidence="4" id="KW-1185">Reference proteome</keyword>
<evidence type="ECO:0000256" key="2">
    <source>
        <dbReference type="ARBA" id="ARBA00022795"/>
    </source>
</evidence>
<dbReference type="EMBL" id="FQWX01000010">
    <property type="protein sequence ID" value="SHG87572.1"/>
    <property type="molecule type" value="Genomic_DNA"/>
</dbReference>
<keyword evidence="3" id="KW-0966">Cell projection</keyword>
<accession>A0A1M5NDM6</accession>
<keyword evidence="3" id="KW-0282">Flagellum</keyword>
<organism evidence="3 4">
    <name type="scientific">Asaccharospora irregularis DSM 2635</name>
    <dbReference type="NCBI Taxonomy" id="1121321"/>
    <lineage>
        <taxon>Bacteria</taxon>
        <taxon>Bacillati</taxon>
        <taxon>Bacillota</taxon>
        <taxon>Clostridia</taxon>
        <taxon>Peptostreptococcales</taxon>
        <taxon>Peptostreptococcaceae</taxon>
        <taxon>Asaccharospora</taxon>
    </lineage>
</organism>
<evidence type="ECO:0000256" key="1">
    <source>
        <dbReference type="ARBA" id="ARBA00010577"/>
    </source>
</evidence>
<dbReference type="OrthoDB" id="280334at2"/>
<dbReference type="AlphaFoldDB" id="A0A1M5NDM6"/>
<dbReference type="Proteomes" id="UP000243255">
    <property type="component" value="Unassembled WGS sequence"/>
</dbReference>
<dbReference type="InterPro" id="IPR005648">
    <property type="entry name" value="FlgD"/>
</dbReference>
<evidence type="ECO:0000313" key="4">
    <source>
        <dbReference type="Proteomes" id="UP000243255"/>
    </source>
</evidence>
<dbReference type="STRING" id="1121321.SAMN04488530_11013"/>
<keyword evidence="3" id="KW-0969">Cilium</keyword>